<keyword evidence="1" id="KW-1133">Transmembrane helix</keyword>
<keyword evidence="2" id="KW-1185">Reference proteome</keyword>
<name>A0A9B0U5T8_CHRAS</name>
<dbReference type="RefSeq" id="XP_006876758.1">
    <property type="nucleotide sequence ID" value="XM_006876696.1"/>
</dbReference>
<gene>
    <name evidence="3" type="primary">LOC102837315</name>
</gene>
<evidence type="ECO:0000313" key="3">
    <source>
        <dbReference type="RefSeq" id="XP_006876758.1"/>
    </source>
</evidence>
<reference evidence="3" key="1">
    <citation type="submission" date="2025-08" db="UniProtKB">
        <authorList>
            <consortium name="RefSeq"/>
        </authorList>
    </citation>
    <scope>IDENTIFICATION</scope>
    <source>
        <tissue evidence="3">Spleen</tissue>
    </source>
</reference>
<dbReference type="InterPro" id="IPR026181">
    <property type="entry name" value="TMEM40"/>
</dbReference>
<dbReference type="Pfam" id="PF15817">
    <property type="entry name" value="TMEM40"/>
    <property type="match status" value="1"/>
</dbReference>
<dbReference type="Proteomes" id="UP000504623">
    <property type="component" value="Unplaced"/>
</dbReference>
<feature type="transmembrane region" description="Helical" evidence="1">
    <location>
        <begin position="17"/>
        <end position="37"/>
    </location>
</feature>
<sequence>MLGELLGTLIPVLGTKFFQFLLLCFVFLALLVCYHSYTVSQIKSAIHGFIPLFQKIRLLGFRRTD</sequence>
<organism evidence="2 3">
    <name type="scientific">Chrysochloris asiatica</name>
    <name type="common">Cape golden mole</name>
    <dbReference type="NCBI Taxonomy" id="185453"/>
    <lineage>
        <taxon>Eukaryota</taxon>
        <taxon>Metazoa</taxon>
        <taxon>Chordata</taxon>
        <taxon>Craniata</taxon>
        <taxon>Vertebrata</taxon>
        <taxon>Euteleostomi</taxon>
        <taxon>Mammalia</taxon>
        <taxon>Eutheria</taxon>
        <taxon>Afrotheria</taxon>
        <taxon>Chrysochloridae</taxon>
        <taxon>Chrysochlorinae</taxon>
        <taxon>Chrysochloris</taxon>
    </lineage>
</organism>
<evidence type="ECO:0000256" key="1">
    <source>
        <dbReference type="SAM" id="Phobius"/>
    </source>
</evidence>
<keyword evidence="1" id="KW-0472">Membrane</keyword>
<dbReference type="GeneID" id="102837315"/>
<dbReference type="AlphaFoldDB" id="A0A9B0U5T8"/>
<accession>A0A9B0U5T8</accession>
<protein>
    <submittedName>
        <fullName evidence="3">Transmembrane protein 40-like</fullName>
    </submittedName>
</protein>
<proteinExistence type="predicted"/>
<keyword evidence="1" id="KW-0812">Transmembrane</keyword>
<evidence type="ECO:0000313" key="2">
    <source>
        <dbReference type="Proteomes" id="UP000504623"/>
    </source>
</evidence>